<evidence type="ECO:0000259" key="2">
    <source>
        <dbReference type="Pfam" id="PF23536"/>
    </source>
</evidence>
<evidence type="ECO:0000313" key="3">
    <source>
        <dbReference type="EMBL" id="EAU56082.1"/>
    </source>
</evidence>
<feature type="domain" description="TraK N-terminal" evidence="1">
    <location>
        <begin position="18"/>
        <end position="110"/>
    </location>
</feature>
<protein>
    <recommendedName>
        <fullName evidence="5">Conjugal transfer protein TraK</fullName>
    </recommendedName>
</protein>
<sequence length="236" mass="26185">MILTAAPTSAFAIQILDAADSDSLVARISDHDPNRIRIAGGFITMAVGPRSGRIAIETDDKRGQIFVRVNENVPDKHKAFTLFLTDAEGRDYTLLLKPARISGQSLVIRPRRQRPQVSNPAGVEKREARIKRLVRAMALGDVPRHCEISETDKRVPLWKGTNFHLNRVMRCGDFNVERYRLANSGDKVIRMAEQELYSNGVAAVSVERMHLNAEGAVSIPPGNATMVIIVREVGHE</sequence>
<dbReference type="Pfam" id="PF23536">
    <property type="entry name" value="TraK_C"/>
    <property type="match status" value="1"/>
</dbReference>
<dbReference type="AlphaFoldDB" id="Q0F359"/>
<proteinExistence type="predicted"/>
<dbReference type="InParanoid" id="Q0F359"/>
<dbReference type="InterPro" id="IPR010563">
    <property type="entry name" value="TraK_N"/>
</dbReference>
<dbReference type="EMBL" id="AATS01000001">
    <property type="protein sequence ID" value="EAU56082.1"/>
    <property type="molecule type" value="Genomic_DNA"/>
</dbReference>
<organism evidence="3 4">
    <name type="scientific">Mariprofundus ferrooxydans PV-1</name>
    <dbReference type="NCBI Taxonomy" id="314345"/>
    <lineage>
        <taxon>Bacteria</taxon>
        <taxon>Pseudomonadati</taxon>
        <taxon>Pseudomonadota</taxon>
        <taxon>Candidatius Mariprofundia</taxon>
        <taxon>Mariprofundales</taxon>
        <taxon>Mariprofundaceae</taxon>
        <taxon>Mariprofundus</taxon>
    </lineage>
</organism>
<accession>Q0F359</accession>
<name>Q0F359_9PROT</name>
<evidence type="ECO:0008006" key="5">
    <source>
        <dbReference type="Google" id="ProtNLM"/>
    </source>
</evidence>
<dbReference type="Proteomes" id="UP000005297">
    <property type="component" value="Unassembled WGS sequence"/>
</dbReference>
<keyword evidence="4" id="KW-1185">Reference proteome</keyword>
<evidence type="ECO:0000313" key="4">
    <source>
        <dbReference type="Proteomes" id="UP000005297"/>
    </source>
</evidence>
<dbReference type="eggNOG" id="COG2375">
    <property type="taxonomic scope" value="Bacteria"/>
</dbReference>
<gene>
    <name evidence="3" type="ORF">SPV1_04658</name>
</gene>
<dbReference type="Pfam" id="PF06586">
    <property type="entry name" value="TraK_N"/>
    <property type="match status" value="1"/>
</dbReference>
<dbReference type="HOGENOM" id="CLU_099760_0_0_0"/>
<dbReference type="STRING" id="314344.AL013_12185"/>
<reference evidence="3 4" key="1">
    <citation type="submission" date="2006-09" db="EMBL/GenBank/DDBJ databases">
        <authorList>
            <person name="Emerson D."/>
            <person name="Ferriera S."/>
            <person name="Johnson J."/>
            <person name="Kravitz S."/>
            <person name="Halpern A."/>
            <person name="Remington K."/>
            <person name="Beeson K."/>
            <person name="Tran B."/>
            <person name="Rogers Y.-H."/>
            <person name="Friedman R."/>
            <person name="Venter J.C."/>
        </authorList>
    </citation>
    <scope>NUCLEOTIDE SEQUENCE [LARGE SCALE GENOMIC DNA]</scope>
    <source>
        <strain evidence="3 4">PV-1</strain>
    </source>
</reference>
<evidence type="ECO:0000259" key="1">
    <source>
        <dbReference type="Pfam" id="PF06586"/>
    </source>
</evidence>
<comment type="caution">
    <text evidence="3">The sequence shown here is derived from an EMBL/GenBank/DDBJ whole genome shotgun (WGS) entry which is preliminary data.</text>
</comment>
<dbReference type="InterPro" id="IPR055397">
    <property type="entry name" value="TraK_C"/>
</dbReference>
<feature type="domain" description="TraK C-terminal" evidence="2">
    <location>
        <begin position="126"/>
        <end position="213"/>
    </location>
</feature>